<keyword evidence="4 6" id="KW-1133">Transmembrane helix</keyword>
<feature type="transmembrane region" description="Helical" evidence="6">
    <location>
        <begin position="264"/>
        <end position="283"/>
    </location>
</feature>
<dbReference type="GO" id="GO:0005886">
    <property type="term" value="C:plasma membrane"/>
    <property type="evidence" value="ECO:0007669"/>
    <property type="project" value="UniProtKB-SubCell"/>
</dbReference>
<accession>A0A918EKA4</accession>
<feature type="transmembrane region" description="Helical" evidence="6">
    <location>
        <begin position="234"/>
        <end position="252"/>
    </location>
</feature>
<dbReference type="EMBL" id="BMSV01000006">
    <property type="protein sequence ID" value="GGQ13262.1"/>
    <property type="molecule type" value="Genomic_DNA"/>
</dbReference>
<organism evidence="8 9">
    <name type="scientific">Streptomyces roseolilacinus</name>
    <dbReference type="NCBI Taxonomy" id="66904"/>
    <lineage>
        <taxon>Bacteria</taxon>
        <taxon>Bacillati</taxon>
        <taxon>Actinomycetota</taxon>
        <taxon>Actinomycetes</taxon>
        <taxon>Kitasatosporales</taxon>
        <taxon>Streptomycetaceae</taxon>
        <taxon>Streptomyces</taxon>
    </lineage>
</organism>
<dbReference type="AlphaFoldDB" id="A0A918EKA4"/>
<keyword evidence="9" id="KW-1185">Reference proteome</keyword>
<protein>
    <recommendedName>
        <fullName evidence="6">Probable membrane transporter protein</fullName>
    </recommendedName>
</protein>
<evidence type="ECO:0000256" key="2">
    <source>
        <dbReference type="ARBA" id="ARBA00009142"/>
    </source>
</evidence>
<dbReference type="PANTHER" id="PTHR43701">
    <property type="entry name" value="MEMBRANE TRANSPORTER PROTEIN MJ0441-RELATED"/>
    <property type="match status" value="1"/>
</dbReference>
<comment type="similarity">
    <text evidence="2 6">Belongs to the 4-toluene sulfonate uptake permease (TSUP) (TC 2.A.102) family.</text>
</comment>
<feature type="compositionally biased region" description="Low complexity" evidence="7">
    <location>
        <begin position="294"/>
        <end position="315"/>
    </location>
</feature>
<feature type="transmembrane region" description="Helical" evidence="6">
    <location>
        <begin position="74"/>
        <end position="93"/>
    </location>
</feature>
<comment type="caution">
    <text evidence="8">The sequence shown here is derived from an EMBL/GenBank/DDBJ whole genome shotgun (WGS) entry which is preliminary data.</text>
</comment>
<comment type="subcellular location">
    <subcellularLocation>
        <location evidence="6">Cell membrane</location>
        <topology evidence="6">Multi-pass membrane protein</topology>
    </subcellularLocation>
    <subcellularLocation>
        <location evidence="1">Membrane</location>
        <topology evidence="1">Multi-pass membrane protein</topology>
    </subcellularLocation>
</comment>
<name>A0A918EKA4_9ACTN</name>
<dbReference type="InterPro" id="IPR002781">
    <property type="entry name" value="TM_pro_TauE-like"/>
</dbReference>
<sequence length="343" mass="34608">MTVKTLILLALAGLGAQLVDGSLGMAYGVTSTTLLLAFGTNPAAASATVHLAEIGTTLASGVAHWRFGNVDWRVVVRIGVPGAVGAFAGATFLSSLSTDVAKPVMALILLGLGAYVLGRFTFLGLPSGNLGKPLRKRFLSPLGVVAGFLDATGGGGWGPVGTPAILASGRLEPRKVIGSIDTSEFLVAVAASLGFLLGLGSEGVDSTWAAALLIGGLVAAPIAAWLVRHVPPRILGSAVGGLIVLTNIRTLLRSDWVGAGDAAQWTVYGIVYVVWAAALAHSFREHRRNVAAASAAHPAPEGPAPADGAARAGTPVPVPAGETRADAGSRSPEDRSPDAATTV</sequence>
<dbReference type="Proteomes" id="UP000654123">
    <property type="component" value="Unassembled WGS sequence"/>
</dbReference>
<evidence type="ECO:0000256" key="4">
    <source>
        <dbReference type="ARBA" id="ARBA00022989"/>
    </source>
</evidence>
<feature type="transmembrane region" description="Helical" evidence="6">
    <location>
        <begin position="207"/>
        <end position="227"/>
    </location>
</feature>
<gene>
    <name evidence="8" type="ORF">GCM10010249_35030</name>
</gene>
<dbReference type="PANTHER" id="PTHR43701:SF12">
    <property type="entry name" value="MEMBRANE TRANSPORTER PROTEIN YTNM-RELATED"/>
    <property type="match status" value="1"/>
</dbReference>
<evidence type="ECO:0000256" key="5">
    <source>
        <dbReference type="ARBA" id="ARBA00023136"/>
    </source>
</evidence>
<evidence type="ECO:0000313" key="8">
    <source>
        <dbReference type="EMBL" id="GGQ13262.1"/>
    </source>
</evidence>
<dbReference type="Pfam" id="PF01925">
    <property type="entry name" value="TauE"/>
    <property type="match status" value="1"/>
</dbReference>
<feature type="region of interest" description="Disordered" evidence="7">
    <location>
        <begin position="294"/>
        <end position="343"/>
    </location>
</feature>
<proteinExistence type="inferred from homology"/>
<keyword evidence="3 6" id="KW-0812">Transmembrane</keyword>
<feature type="transmembrane region" description="Helical" evidence="6">
    <location>
        <begin position="105"/>
        <end position="125"/>
    </location>
</feature>
<dbReference type="InterPro" id="IPR051598">
    <property type="entry name" value="TSUP/Inactive_protease-like"/>
</dbReference>
<evidence type="ECO:0000256" key="1">
    <source>
        <dbReference type="ARBA" id="ARBA00004141"/>
    </source>
</evidence>
<feature type="compositionally biased region" description="Basic and acidic residues" evidence="7">
    <location>
        <begin position="323"/>
        <end position="337"/>
    </location>
</feature>
<evidence type="ECO:0000256" key="6">
    <source>
        <dbReference type="RuleBase" id="RU363041"/>
    </source>
</evidence>
<reference evidence="8" key="1">
    <citation type="journal article" date="2014" name="Int. J. Syst. Evol. Microbiol.">
        <title>Complete genome sequence of Corynebacterium casei LMG S-19264T (=DSM 44701T), isolated from a smear-ripened cheese.</title>
        <authorList>
            <consortium name="US DOE Joint Genome Institute (JGI-PGF)"/>
            <person name="Walter F."/>
            <person name="Albersmeier A."/>
            <person name="Kalinowski J."/>
            <person name="Ruckert C."/>
        </authorList>
    </citation>
    <scope>NUCLEOTIDE SEQUENCE</scope>
    <source>
        <strain evidence="8">JCM 4335</strain>
    </source>
</reference>
<evidence type="ECO:0000313" key="9">
    <source>
        <dbReference type="Proteomes" id="UP000654123"/>
    </source>
</evidence>
<feature type="transmembrane region" description="Helical" evidence="6">
    <location>
        <begin position="184"/>
        <end position="201"/>
    </location>
</feature>
<evidence type="ECO:0000256" key="3">
    <source>
        <dbReference type="ARBA" id="ARBA00022692"/>
    </source>
</evidence>
<keyword evidence="6" id="KW-1003">Cell membrane</keyword>
<keyword evidence="5 6" id="KW-0472">Membrane</keyword>
<reference evidence="8" key="2">
    <citation type="submission" date="2020-09" db="EMBL/GenBank/DDBJ databases">
        <authorList>
            <person name="Sun Q."/>
            <person name="Ohkuma M."/>
        </authorList>
    </citation>
    <scope>NUCLEOTIDE SEQUENCE</scope>
    <source>
        <strain evidence="8">JCM 4335</strain>
    </source>
</reference>
<evidence type="ECO:0000256" key="7">
    <source>
        <dbReference type="SAM" id="MobiDB-lite"/>
    </source>
</evidence>